<sequence length="70" mass="7795">MQKSHFFPDNVNAHIERPACPGCHAPMMLARVMPASTGFDFRTFECPKCNHVHQVRVATEASGHLFNSLA</sequence>
<dbReference type="AlphaFoldDB" id="A0A1H2ADR4"/>
<organism evidence="1 2">
    <name type="scientific">Bradyrhizobium canariense</name>
    <dbReference type="NCBI Taxonomy" id="255045"/>
    <lineage>
        <taxon>Bacteria</taxon>
        <taxon>Pseudomonadati</taxon>
        <taxon>Pseudomonadota</taxon>
        <taxon>Alphaproteobacteria</taxon>
        <taxon>Hyphomicrobiales</taxon>
        <taxon>Nitrobacteraceae</taxon>
        <taxon>Bradyrhizobium</taxon>
    </lineage>
</organism>
<reference evidence="2" key="1">
    <citation type="submission" date="2016-10" db="EMBL/GenBank/DDBJ databases">
        <authorList>
            <person name="Varghese N."/>
            <person name="Submissions S."/>
        </authorList>
    </citation>
    <scope>NUCLEOTIDE SEQUENCE [LARGE SCALE GENOMIC DNA]</scope>
    <source>
        <strain evidence="2">GAS369</strain>
    </source>
</reference>
<gene>
    <name evidence="1" type="ORF">SAMN05444158_6081</name>
</gene>
<protein>
    <submittedName>
        <fullName evidence="1">Uncharacterized protein</fullName>
    </submittedName>
</protein>
<proteinExistence type="predicted"/>
<name>A0A1H2ADR4_9BRAD</name>
<evidence type="ECO:0000313" key="2">
    <source>
        <dbReference type="Proteomes" id="UP000243904"/>
    </source>
</evidence>
<accession>A0A1H2ADR4</accession>
<evidence type="ECO:0000313" key="1">
    <source>
        <dbReference type="EMBL" id="SDT44093.1"/>
    </source>
</evidence>
<dbReference type="Proteomes" id="UP000243904">
    <property type="component" value="Chromosome I"/>
</dbReference>
<dbReference type="EMBL" id="LT629750">
    <property type="protein sequence ID" value="SDT44093.1"/>
    <property type="molecule type" value="Genomic_DNA"/>
</dbReference>
<keyword evidence="2" id="KW-1185">Reference proteome</keyword>